<dbReference type="SUPFAM" id="SSF111369">
    <property type="entry name" value="HlyD-like secretion proteins"/>
    <property type="match status" value="1"/>
</dbReference>
<protein>
    <submittedName>
        <fullName evidence="6">Efflux transporter RND family, MFP subunit</fullName>
    </submittedName>
</protein>
<dbReference type="InterPro" id="IPR050465">
    <property type="entry name" value="UPF0194_transport"/>
</dbReference>
<comment type="subcellular location">
    <subcellularLocation>
        <location evidence="1">Cell envelope</location>
    </subcellularLocation>
</comment>
<organism evidence="6 7">
    <name type="scientific">Runella slithyformis (strain ATCC 29530 / DSM 19594 / LMG 11500 / NCIMB 11436 / LSU 4)</name>
    <dbReference type="NCBI Taxonomy" id="761193"/>
    <lineage>
        <taxon>Bacteria</taxon>
        <taxon>Pseudomonadati</taxon>
        <taxon>Bacteroidota</taxon>
        <taxon>Cytophagia</taxon>
        <taxon>Cytophagales</taxon>
        <taxon>Spirosomataceae</taxon>
        <taxon>Runella</taxon>
    </lineage>
</organism>
<reference evidence="7" key="1">
    <citation type="submission" date="2011-06" db="EMBL/GenBank/DDBJ databases">
        <title>The complete genome of chromosome of Runella slithyformis DSM 19594.</title>
        <authorList>
            <consortium name="US DOE Joint Genome Institute (JGI-PGF)"/>
            <person name="Lucas S."/>
            <person name="Han J."/>
            <person name="Lapidus A."/>
            <person name="Bruce D."/>
            <person name="Goodwin L."/>
            <person name="Pitluck S."/>
            <person name="Peters L."/>
            <person name="Kyrpides N."/>
            <person name="Mavromatis K."/>
            <person name="Ivanova N."/>
            <person name="Ovchinnikova G."/>
            <person name="Zhang X."/>
            <person name="Misra M."/>
            <person name="Detter J.C."/>
            <person name="Tapia R."/>
            <person name="Han C."/>
            <person name="Land M."/>
            <person name="Hauser L."/>
            <person name="Markowitz V."/>
            <person name="Cheng J.-F."/>
            <person name="Hugenholtz P."/>
            <person name="Woyke T."/>
            <person name="Wu D."/>
            <person name="Tindall B."/>
            <person name="Faehrich R."/>
            <person name="Brambilla E."/>
            <person name="Klenk H.-P."/>
            <person name="Eisen J.A."/>
        </authorList>
    </citation>
    <scope>NUCLEOTIDE SEQUENCE [LARGE SCALE GENOMIC DNA]</scope>
    <source>
        <strain evidence="7">ATCC 29530 / DSM 19594 / LMG 11500 / NCIMB 11436 / LSU 4</strain>
    </source>
</reference>
<evidence type="ECO:0000259" key="5">
    <source>
        <dbReference type="Pfam" id="PF25954"/>
    </source>
</evidence>
<feature type="signal peptide" evidence="4">
    <location>
        <begin position="1"/>
        <end position="22"/>
    </location>
</feature>
<dbReference type="Gene3D" id="2.40.30.170">
    <property type="match status" value="1"/>
</dbReference>
<accession>A0A7U3ZIY8</accession>
<keyword evidence="2 3" id="KW-0175">Coiled coil</keyword>
<dbReference type="AlphaFoldDB" id="A0A7U3ZIY8"/>
<proteinExistence type="predicted"/>
<evidence type="ECO:0000256" key="1">
    <source>
        <dbReference type="ARBA" id="ARBA00004196"/>
    </source>
</evidence>
<dbReference type="GO" id="GO:0030313">
    <property type="term" value="C:cell envelope"/>
    <property type="evidence" value="ECO:0007669"/>
    <property type="project" value="UniProtKB-SubCell"/>
</dbReference>
<feature type="chain" id="PRO_5031562782" evidence="4">
    <location>
        <begin position="23"/>
        <end position="368"/>
    </location>
</feature>
<evidence type="ECO:0000256" key="3">
    <source>
        <dbReference type="SAM" id="Coils"/>
    </source>
</evidence>
<keyword evidence="4" id="KW-0732">Signal</keyword>
<evidence type="ECO:0000256" key="4">
    <source>
        <dbReference type="SAM" id="SignalP"/>
    </source>
</evidence>
<evidence type="ECO:0000313" key="6">
    <source>
        <dbReference type="EMBL" id="AEI48057.1"/>
    </source>
</evidence>
<dbReference type="EMBL" id="CP002859">
    <property type="protein sequence ID" value="AEI48057.1"/>
    <property type="molecule type" value="Genomic_DNA"/>
</dbReference>
<dbReference type="PROSITE" id="PS51257">
    <property type="entry name" value="PROKAR_LIPOPROTEIN"/>
    <property type="match status" value="1"/>
</dbReference>
<dbReference type="Gene3D" id="2.40.50.100">
    <property type="match status" value="1"/>
</dbReference>
<gene>
    <name evidence="6" type="ordered locus">Runsl_1632</name>
</gene>
<dbReference type="Pfam" id="PF25954">
    <property type="entry name" value="Beta-barrel_RND_2"/>
    <property type="match status" value="1"/>
</dbReference>
<name>A0A7U3ZIY8_RUNSL</name>
<reference evidence="6 7" key="2">
    <citation type="journal article" date="2012" name="Stand. Genomic Sci.">
        <title>Complete genome sequence of the aquatic bacterium Runella slithyformis type strain (LSU 4(T)).</title>
        <authorList>
            <person name="Copeland A."/>
            <person name="Zhang X."/>
            <person name="Misra M."/>
            <person name="Lapidus A."/>
            <person name="Nolan M."/>
            <person name="Lucas S."/>
            <person name="Deshpande S."/>
            <person name="Cheng J.F."/>
            <person name="Tapia R."/>
            <person name="Goodwin L.A."/>
            <person name="Pitluck S."/>
            <person name="Liolios K."/>
            <person name="Pagani I."/>
            <person name="Ivanova N."/>
            <person name="Mikhailova N."/>
            <person name="Pati A."/>
            <person name="Chen A."/>
            <person name="Palaniappan K."/>
            <person name="Land M."/>
            <person name="Hauser L."/>
            <person name="Pan C."/>
            <person name="Jeffries C.D."/>
            <person name="Detter J.C."/>
            <person name="Brambilla E.M."/>
            <person name="Rohde M."/>
            <person name="Djao O.D."/>
            <person name="Goker M."/>
            <person name="Sikorski J."/>
            <person name="Tindall B.J."/>
            <person name="Woyke T."/>
            <person name="Bristow J."/>
            <person name="Eisen J.A."/>
            <person name="Markowitz V."/>
            <person name="Hugenholtz P."/>
            <person name="Kyrpides N.C."/>
            <person name="Klenk H.P."/>
            <person name="Mavromatis K."/>
        </authorList>
    </citation>
    <scope>NUCLEOTIDE SEQUENCE [LARGE SCALE GENOMIC DNA]</scope>
    <source>
        <strain evidence="7">ATCC 29530 / DSM 19594 / LMG 11500 / NCIMB 11436 / LSU 4</strain>
    </source>
</reference>
<dbReference type="RefSeq" id="WP_013927372.1">
    <property type="nucleotide sequence ID" value="NC_015703.1"/>
</dbReference>
<dbReference type="InterPro" id="IPR058792">
    <property type="entry name" value="Beta-barrel_RND_2"/>
</dbReference>
<evidence type="ECO:0000256" key="2">
    <source>
        <dbReference type="ARBA" id="ARBA00023054"/>
    </source>
</evidence>
<dbReference type="KEGG" id="rsi:Runsl_1632"/>
<evidence type="ECO:0000313" key="7">
    <source>
        <dbReference type="Proteomes" id="UP000000493"/>
    </source>
</evidence>
<sequence length="368" mass="41386">MKKTVIYAYTHLLILSFFFVGCQPKSETASPTYKDLTEAVYASGNVFPKNEYKVVANADGYLQQQAVNEGDVVKSNQLLFLLESLSQDARAEAAANIYRQAEANYADGSPILAELEAALRNALTKLENDSVNYFRYKALYDQNAAAKADVERVELAYRTAKNDVSARRKALARTKSQLYVDLQNTRSNYRVNAREGDNYRIRSFEPARVYEVYKKVGELVRKGEAIALLGNPDDVYLQLAVDETDFSKLKEGQDIVIKMDAYGDKVFKAKVTKIYPKLNKVDQSFRVDADFVGERPSAYYGLTVEANIIISQNPKALTIPKTYLVGNDSVWIEEGKEKKKVKIQKGVENFELVQIKGGLTEKSVLVKE</sequence>
<dbReference type="PANTHER" id="PTHR32347">
    <property type="entry name" value="EFFLUX SYSTEM COMPONENT YKNX-RELATED"/>
    <property type="match status" value="1"/>
</dbReference>
<feature type="coiled-coil region" evidence="3">
    <location>
        <begin position="112"/>
        <end position="163"/>
    </location>
</feature>
<feature type="domain" description="CusB-like beta-barrel" evidence="5">
    <location>
        <begin position="235"/>
        <end position="285"/>
    </location>
</feature>
<dbReference type="Proteomes" id="UP000000493">
    <property type="component" value="Chromosome"/>
</dbReference>
<keyword evidence="7" id="KW-1185">Reference proteome</keyword>